<organism evidence="2 3">
    <name type="scientific">Corynebacterium pelargi</name>
    <dbReference type="NCBI Taxonomy" id="1471400"/>
    <lineage>
        <taxon>Bacteria</taxon>
        <taxon>Bacillati</taxon>
        <taxon>Actinomycetota</taxon>
        <taxon>Actinomycetes</taxon>
        <taxon>Mycobacteriales</taxon>
        <taxon>Corynebacteriaceae</taxon>
        <taxon>Corynebacterium</taxon>
    </lineage>
</organism>
<dbReference type="EMBL" id="CP035299">
    <property type="protein sequence ID" value="QAU53048.1"/>
    <property type="molecule type" value="Genomic_DNA"/>
</dbReference>
<gene>
    <name evidence="2" type="ORF">CPELA_08965</name>
</gene>
<sequence>MNPSFQLFDAAVQGLRGASNGLYAGPHTSRAALEHAFGATAGLNPSAVAAAAKNIGGKSDPENTGVLGTLGAEVLEFFAEQAISEGIESQIEELFQGHQRNTDIGQSAGRAGEAMECIDQEAARTCNTALGALSAAMGPLLSAISATNPILNPLAGAGIFQGLVRTAEGLINATSTLIMGTCQARDEAIGACLDQLRGECESAATAPSSTSQQCLEHQGATPAPVPPPAAPEQVAEHKAPSPVSGGSATPVTSTPEQPTQPAAPALQKAGVHPASISPQATPLPGVAAGIGQAVGAVAQGVAEQLTQGAAQLGAQAGQGAAQIGEGGVMQETGMPAQTMAEAMQGFGISIDIDADIHLGGCEEVPEAQPEPECPEPSAPEPPAPEPEEAEQNSPPPAEAEPQPPAPSKAELAANAAKPQYAASAATAGAEASVAPEPPAPEPPAPEPPAPEPPVAKKAGGWS</sequence>
<dbReference type="Proteomes" id="UP000288929">
    <property type="component" value="Chromosome"/>
</dbReference>
<proteinExistence type="predicted"/>
<evidence type="ECO:0000256" key="1">
    <source>
        <dbReference type="SAM" id="MobiDB-lite"/>
    </source>
</evidence>
<accession>A0A410WAQ1</accession>
<feature type="compositionally biased region" description="Pro residues" evidence="1">
    <location>
        <begin position="435"/>
        <end position="453"/>
    </location>
</feature>
<feature type="compositionally biased region" description="Pro residues" evidence="1">
    <location>
        <begin position="393"/>
        <end position="406"/>
    </location>
</feature>
<dbReference type="OrthoDB" id="4412606at2"/>
<dbReference type="AlphaFoldDB" id="A0A410WAQ1"/>
<feature type="compositionally biased region" description="Low complexity" evidence="1">
    <location>
        <begin position="421"/>
        <end position="434"/>
    </location>
</feature>
<name>A0A410WAQ1_9CORY</name>
<feature type="region of interest" description="Disordered" evidence="1">
    <location>
        <begin position="364"/>
        <end position="462"/>
    </location>
</feature>
<keyword evidence="3" id="KW-1185">Reference proteome</keyword>
<feature type="region of interest" description="Disordered" evidence="1">
    <location>
        <begin position="211"/>
        <end position="278"/>
    </location>
</feature>
<protein>
    <submittedName>
        <fullName evidence="2">Uncharacterized protein</fullName>
    </submittedName>
</protein>
<dbReference type="RefSeq" id="WP_128890414.1">
    <property type="nucleotide sequence ID" value="NZ_BMCX01000002.1"/>
</dbReference>
<feature type="compositionally biased region" description="Low complexity" evidence="1">
    <location>
        <begin position="252"/>
        <end position="269"/>
    </location>
</feature>
<feature type="compositionally biased region" description="Pro residues" evidence="1">
    <location>
        <begin position="374"/>
        <end position="384"/>
    </location>
</feature>
<evidence type="ECO:0000313" key="3">
    <source>
        <dbReference type="Proteomes" id="UP000288929"/>
    </source>
</evidence>
<evidence type="ECO:0000313" key="2">
    <source>
        <dbReference type="EMBL" id="QAU53048.1"/>
    </source>
</evidence>
<dbReference type="KEGG" id="cpeg:CPELA_08965"/>
<reference evidence="2 3" key="1">
    <citation type="submission" date="2019-01" db="EMBL/GenBank/DDBJ databases">
        <authorList>
            <person name="Ruckert C."/>
            <person name="Busche T."/>
            <person name="Kalinowski J."/>
        </authorList>
    </citation>
    <scope>NUCLEOTIDE SEQUENCE [LARGE SCALE GENOMIC DNA]</scope>
    <source>
        <strain evidence="2 3">136/3</strain>
    </source>
</reference>